<dbReference type="InterPro" id="IPR016024">
    <property type="entry name" value="ARM-type_fold"/>
</dbReference>
<dbReference type="Gene3D" id="1.25.10.10">
    <property type="entry name" value="Leucine-rich Repeat Variant"/>
    <property type="match status" value="1"/>
</dbReference>
<dbReference type="PANTHER" id="PTHR46578">
    <property type="entry name" value="ARM-REPEAT/TETRATRICOPEPTIDE REPEAT (TPR)-LIKE PROTEIN"/>
    <property type="match status" value="1"/>
</dbReference>
<comment type="caution">
    <text evidence="6">The sequence shown here is derived from an EMBL/GenBank/DDBJ whole genome shotgun (WGS) entry which is preliminary data.</text>
</comment>
<feature type="compositionally biased region" description="Polar residues" evidence="4">
    <location>
        <begin position="1"/>
        <end position="14"/>
    </location>
</feature>
<dbReference type="PANTHER" id="PTHR46578:SF1">
    <property type="entry name" value="ARM-REPEAT_TETRATRICOPEPTIDE REPEAT (TPR)-LIKE PROTEIN"/>
    <property type="match status" value="1"/>
</dbReference>
<feature type="region of interest" description="Disordered" evidence="4">
    <location>
        <begin position="1"/>
        <end position="24"/>
    </location>
</feature>
<dbReference type="Pfam" id="PF26524">
    <property type="entry name" value="ARM_7"/>
    <property type="match status" value="1"/>
</dbReference>
<dbReference type="InterPro" id="IPR011990">
    <property type="entry name" value="TPR-like_helical_dom_sf"/>
</dbReference>
<evidence type="ECO:0000313" key="7">
    <source>
        <dbReference type="Proteomes" id="UP000734854"/>
    </source>
</evidence>
<evidence type="ECO:0000256" key="4">
    <source>
        <dbReference type="SAM" id="MobiDB-lite"/>
    </source>
</evidence>
<proteinExistence type="predicted"/>
<sequence length="628" mass="70324">MEIMTGSSRSNNNKLMKEEEEEEEETADVSSTICCFFCAMKERNPCRRRSALAGFFDNMPRRDDEADVLVLSALWNIAMTRPDDPELPSLGALRCMSLLIAKAIADPAWLRCHQNVYIPYYAAHVLGSYTIRLPELAALAVDAGAVQPLLDLLRGSITWVEQRVAVRALGHLASYDVTFPAVARRREEVVELAMRAASTCLARVHSELVAAEPGDRVEYHRDLLTRGLGGPEAEVRRAEEWASQLQCWSLYLLCCLAHRDTPCRHLILRREAGFVRELSGMWGGLANGDSPAGVGLMRILCRSAEGRAAVARSAEAMESLCNLARSSDDWQYMGVDCLLLLLDDRKTRRVALEIAAPCLVDLAELETLGARKRIGDAITKTLLLDYDATKMAGETAAQRAIKFLWELKVERKNRESRMSEEEIAARSLLSSSRKRRGNEEFRSGSVEAAVIRYGEALEVCPVRSRKERVVLYSNRAQCWVLMREADAAISDATRALALARPANRHARSLWRRAQAYDMKHMAKESLLDTIMFVNVLMTEKKKKKQQQQWRSNYDCNAITIPYYAARMINKQMNAAGLFAGLADDDTNKKKKTMNCPSPSPSPSSSTSEIKLSIDCSVAESLDDLSYRR</sequence>
<dbReference type="InterPro" id="IPR011989">
    <property type="entry name" value="ARM-like"/>
</dbReference>
<evidence type="ECO:0000313" key="6">
    <source>
        <dbReference type="EMBL" id="KAG6522850.1"/>
    </source>
</evidence>
<dbReference type="SUPFAM" id="SSF48371">
    <property type="entry name" value="ARM repeat"/>
    <property type="match status" value="1"/>
</dbReference>
<feature type="region of interest" description="Disordered" evidence="4">
    <location>
        <begin position="588"/>
        <end position="610"/>
    </location>
</feature>
<keyword evidence="7" id="KW-1185">Reference proteome</keyword>
<protein>
    <recommendedName>
        <fullName evidence="3">Protein unc-45 homolog B</fullName>
    </recommendedName>
</protein>
<evidence type="ECO:0000259" key="5">
    <source>
        <dbReference type="Pfam" id="PF26524"/>
    </source>
</evidence>
<dbReference type="InterPro" id="IPR058868">
    <property type="entry name" value="ARM_7"/>
</dbReference>
<feature type="domain" description="ARM repeat N-terminal plant" evidence="5">
    <location>
        <begin position="30"/>
        <end position="264"/>
    </location>
</feature>
<comment type="subcellular location">
    <subcellularLocation>
        <location evidence="1">Cytoplasm</location>
        <location evidence="1">Myofibril</location>
        <location evidence="1">Sarcomere</location>
        <location evidence="1">A band</location>
    </subcellularLocation>
    <subcellularLocation>
        <location evidence="2">Cytoplasm</location>
        <location evidence="2">Myofibril</location>
        <location evidence="2">Sarcomere</location>
        <location evidence="2">Z line</location>
    </subcellularLocation>
</comment>
<evidence type="ECO:0000256" key="1">
    <source>
        <dbReference type="ARBA" id="ARBA00004161"/>
    </source>
</evidence>
<accession>A0A8J5HEX6</accession>
<evidence type="ECO:0000256" key="3">
    <source>
        <dbReference type="ARBA" id="ARBA00020768"/>
    </source>
</evidence>
<dbReference type="SUPFAM" id="SSF48452">
    <property type="entry name" value="TPR-like"/>
    <property type="match status" value="1"/>
</dbReference>
<dbReference type="AlphaFoldDB" id="A0A8J5HEX6"/>
<reference evidence="6 7" key="1">
    <citation type="submission" date="2020-08" db="EMBL/GenBank/DDBJ databases">
        <title>Plant Genome Project.</title>
        <authorList>
            <person name="Zhang R.-G."/>
        </authorList>
    </citation>
    <scope>NUCLEOTIDE SEQUENCE [LARGE SCALE GENOMIC DNA]</scope>
    <source>
        <tissue evidence="6">Rhizome</tissue>
    </source>
</reference>
<dbReference type="SMART" id="SM00185">
    <property type="entry name" value="ARM"/>
    <property type="match status" value="2"/>
</dbReference>
<dbReference type="InterPro" id="IPR000225">
    <property type="entry name" value="Armadillo"/>
</dbReference>
<gene>
    <name evidence="6" type="ORF">ZIOFF_020005</name>
</gene>
<name>A0A8J5HEX6_ZINOF</name>
<organism evidence="6 7">
    <name type="scientific">Zingiber officinale</name>
    <name type="common">Ginger</name>
    <name type="synonym">Amomum zingiber</name>
    <dbReference type="NCBI Taxonomy" id="94328"/>
    <lineage>
        <taxon>Eukaryota</taxon>
        <taxon>Viridiplantae</taxon>
        <taxon>Streptophyta</taxon>
        <taxon>Embryophyta</taxon>
        <taxon>Tracheophyta</taxon>
        <taxon>Spermatophyta</taxon>
        <taxon>Magnoliopsida</taxon>
        <taxon>Liliopsida</taxon>
        <taxon>Zingiberales</taxon>
        <taxon>Zingiberaceae</taxon>
        <taxon>Zingiber</taxon>
    </lineage>
</organism>
<dbReference type="Gene3D" id="1.25.40.10">
    <property type="entry name" value="Tetratricopeptide repeat domain"/>
    <property type="match status" value="1"/>
</dbReference>
<evidence type="ECO:0000256" key="2">
    <source>
        <dbReference type="ARBA" id="ARBA00004216"/>
    </source>
</evidence>
<dbReference type="Proteomes" id="UP000734854">
    <property type="component" value="Unassembled WGS sequence"/>
</dbReference>
<dbReference type="EMBL" id="JACMSC010000005">
    <property type="protein sequence ID" value="KAG6522850.1"/>
    <property type="molecule type" value="Genomic_DNA"/>
</dbReference>